<dbReference type="PANTHER" id="PTHR30024:SF46">
    <property type="entry name" value="ABC TRANSPORTER, SUBSTRATE-BINDING LIPOPROTEIN"/>
    <property type="match status" value="1"/>
</dbReference>
<evidence type="ECO:0000256" key="1">
    <source>
        <dbReference type="SAM" id="SignalP"/>
    </source>
</evidence>
<dbReference type="EMBL" id="JAKOOW010000014">
    <property type="protein sequence ID" value="MCG6503605.1"/>
    <property type="molecule type" value="Genomic_DNA"/>
</dbReference>
<dbReference type="SUPFAM" id="SSF53850">
    <property type="entry name" value="Periplasmic binding protein-like II"/>
    <property type="match status" value="1"/>
</dbReference>
<name>A0ABS9NM45_9NEIS</name>
<keyword evidence="1" id="KW-0732">Signal</keyword>
<sequence>MKRRHFLQLMGASAAAVCSPGLLAADSKTKFTVYGPPVMPTVLLGVAAQRGELKNSRPFDVKVWRNVDALRAGLANGTMQASVVPSYVAANLAARGQDVKLVNIMSFGLLYVLGRDRALSGIGDLAGKTLALPFKNDMPDLVLQALCRRLKIDFSRIRVQYAATPPEAMMMFMQKRADFALLPEPMVSMGIIRGRQMGQNVVRALDMQQEWEKTMKVSGGIPQAGLMVSGAFLKQNGDAVRRLQADLLQAAAWSKANAAQAAAIGAKHLGLPEQALAAGLPHARLAATPAKEAAAGIKLFFRELYQLNPAIVGGKLPADSLFV</sequence>
<evidence type="ECO:0000313" key="2">
    <source>
        <dbReference type="EMBL" id="MCG6503605.1"/>
    </source>
</evidence>
<comment type="caution">
    <text evidence="2">The sequence shown here is derived from an EMBL/GenBank/DDBJ whole genome shotgun (WGS) entry which is preliminary data.</text>
</comment>
<keyword evidence="3" id="KW-1185">Reference proteome</keyword>
<accession>A0ABS9NM45</accession>
<evidence type="ECO:0000313" key="3">
    <source>
        <dbReference type="Proteomes" id="UP001298424"/>
    </source>
</evidence>
<dbReference type="InterPro" id="IPR027024">
    <property type="entry name" value="UCP027386_ABC_sbc_TM0202"/>
</dbReference>
<proteinExistence type="predicted"/>
<reference evidence="2 3" key="1">
    <citation type="submission" date="2022-02" db="EMBL/GenBank/DDBJ databases">
        <title>Genome sequence data of Kingella unionensis sp. nov. strain CICC 24913 (CCUG 75125).</title>
        <authorList>
            <person name="Xiao M."/>
        </authorList>
    </citation>
    <scope>NUCLEOTIDE SEQUENCE [LARGE SCALE GENOMIC DNA]</scope>
    <source>
        <strain evidence="2 3">CICC 24913</strain>
    </source>
</reference>
<dbReference type="RefSeq" id="WP_238746091.1">
    <property type="nucleotide sequence ID" value="NZ_JAKOOW010000014.1"/>
</dbReference>
<feature type="chain" id="PRO_5047017573" evidence="1">
    <location>
        <begin position="25"/>
        <end position="323"/>
    </location>
</feature>
<dbReference type="Gene3D" id="3.40.190.10">
    <property type="entry name" value="Periplasmic binding protein-like II"/>
    <property type="match status" value="2"/>
</dbReference>
<dbReference type="PIRSF" id="PIRSF027386">
    <property type="entry name" value="UCP027386_ABC_sbc_TM0202"/>
    <property type="match status" value="1"/>
</dbReference>
<organism evidence="2 3">
    <name type="scientific">Kingella pumchi</name>
    <dbReference type="NCBI Taxonomy" id="2779506"/>
    <lineage>
        <taxon>Bacteria</taxon>
        <taxon>Pseudomonadati</taxon>
        <taxon>Pseudomonadota</taxon>
        <taxon>Betaproteobacteria</taxon>
        <taxon>Neisseriales</taxon>
        <taxon>Neisseriaceae</taxon>
        <taxon>Kingella</taxon>
    </lineage>
</organism>
<dbReference type="Proteomes" id="UP001298424">
    <property type="component" value="Unassembled WGS sequence"/>
</dbReference>
<gene>
    <name evidence="2" type="ORF">MB824_03715</name>
</gene>
<feature type="signal peptide" evidence="1">
    <location>
        <begin position="1"/>
        <end position="24"/>
    </location>
</feature>
<dbReference type="PANTHER" id="PTHR30024">
    <property type="entry name" value="ALIPHATIC SULFONATES-BINDING PROTEIN-RELATED"/>
    <property type="match status" value="1"/>
</dbReference>
<protein>
    <submittedName>
        <fullName evidence="2">ABC transporter substrate-binding protein</fullName>
    </submittedName>
</protein>